<dbReference type="Proteomes" id="UP001226020">
    <property type="component" value="Unassembled WGS sequence"/>
</dbReference>
<evidence type="ECO:0000313" key="9">
    <source>
        <dbReference type="EMBL" id="MDP8148949.1"/>
    </source>
</evidence>
<dbReference type="GO" id="GO:0003887">
    <property type="term" value="F:DNA-directed DNA polymerase activity"/>
    <property type="evidence" value="ECO:0007669"/>
    <property type="project" value="UniProtKB-KW"/>
</dbReference>
<dbReference type="InterPro" id="IPR008921">
    <property type="entry name" value="DNA_pol3_clamp-load_cplx_C"/>
</dbReference>
<feature type="domain" description="DNA polymerase III delta subunit C-terminal" evidence="8">
    <location>
        <begin position="208"/>
        <end position="321"/>
    </location>
</feature>
<evidence type="ECO:0000259" key="8">
    <source>
        <dbReference type="Pfam" id="PF09115"/>
    </source>
</evidence>
<dbReference type="GO" id="GO:0008408">
    <property type="term" value="F:3'-5' exonuclease activity"/>
    <property type="evidence" value="ECO:0007669"/>
    <property type="project" value="InterPro"/>
</dbReference>
<evidence type="ECO:0000256" key="4">
    <source>
        <dbReference type="ARBA" id="ARBA00022695"/>
    </source>
</evidence>
<keyword evidence="10" id="KW-1185">Reference proteome</keyword>
<accession>A0AAW8CK42</accession>
<keyword evidence="6" id="KW-0239">DNA-directed DNA polymerase</keyword>
<evidence type="ECO:0000256" key="3">
    <source>
        <dbReference type="ARBA" id="ARBA00022679"/>
    </source>
</evidence>
<evidence type="ECO:0000256" key="1">
    <source>
        <dbReference type="ARBA" id="ARBA00012417"/>
    </source>
</evidence>
<dbReference type="AlphaFoldDB" id="A0AAW8CK42"/>
<dbReference type="InterPro" id="IPR004622">
    <property type="entry name" value="DNA_pol_HolB"/>
</dbReference>
<organism evidence="9 10">
    <name type="scientific">Phocoenobacter atlanticus subsp. atlanticus</name>
    <dbReference type="NCBI Taxonomy" id="3061285"/>
    <lineage>
        <taxon>Bacteria</taxon>
        <taxon>Pseudomonadati</taxon>
        <taxon>Pseudomonadota</taxon>
        <taxon>Gammaproteobacteria</taxon>
        <taxon>Pasteurellales</taxon>
        <taxon>Pasteurellaceae</taxon>
        <taxon>Phocoenobacter</taxon>
        <taxon>Phocoenobacter atlanticus</taxon>
    </lineage>
</organism>
<evidence type="ECO:0000256" key="6">
    <source>
        <dbReference type="ARBA" id="ARBA00022932"/>
    </source>
</evidence>
<dbReference type="EC" id="2.7.7.7" evidence="1"/>
<evidence type="ECO:0000256" key="7">
    <source>
        <dbReference type="ARBA" id="ARBA00049244"/>
    </source>
</evidence>
<dbReference type="InterPro" id="IPR050238">
    <property type="entry name" value="DNA_Rep/Repair_Clamp_Loader"/>
</dbReference>
<dbReference type="RefSeq" id="WP_306351862.1">
    <property type="nucleotide sequence ID" value="NZ_JASAWV010000021.1"/>
</dbReference>
<dbReference type="NCBIfam" id="NF005362">
    <property type="entry name" value="PRK06871.1"/>
    <property type="match status" value="1"/>
</dbReference>
<dbReference type="NCBIfam" id="TIGR00678">
    <property type="entry name" value="holB"/>
    <property type="match status" value="1"/>
</dbReference>
<evidence type="ECO:0000256" key="5">
    <source>
        <dbReference type="ARBA" id="ARBA00022705"/>
    </source>
</evidence>
<dbReference type="Pfam" id="PF13177">
    <property type="entry name" value="DNA_pol3_delta2"/>
    <property type="match status" value="1"/>
</dbReference>
<sequence>MKLYPWQYNLYQQLSNAFLQNHQHHALLFKTEIGLGTDVLIRHFAHWLLCHHPQGEQPCYQCKSCLLVESQNHPDFHILQSMENKEIGIDQIRELNSQLQQFAQQDGNIVIYIADTDKLNESSANALLKTLEEPHNNVYFLLKAPLQSTVLATIQSRCQQWVIYAPESTLSLQWLQNIYPQKEREELSTALRLCHHRPLFCKKFIETDRLSQRKTFLQNFWRFYKSKNILLLLKSFDKEKENISEQLDWLSSFFSDALKAQMNITTNWINSDLQKGILIFGQQITAQKLLKGHKIIQQTQQNLYINGVNLELMLLDGLTKLVLEVFE</sequence>
<dbReference type="SUPFAM" id="SSF48019">
    <property type="entry name" value="post-AAA+ oligomerization domain-like"/>
    <property type="match status" value="1"/>
</dbReference>
<dbReference type="SUPFAM" id="SSF52540">
    <property type="entry name" value="P-loop containing nucleoside triphosphate hydrolases"/>
    <property type="match status" value="1"/>
</dbReference>
<comment type="catalytic activity">
    <reaction evidence="7">
        <text>DNA(n) + a 2'-deoxyribonucleoside 5'-triphosphate = DNA(n+1) + diphosphate</text>
        <dbReference type="Rhea" id="RHEA:22508"/>
        <dbReference type="Rhea" id="RHEA-COMP:17339"/>
        <dbReference type="Rhea" id="RHEA-COMP:17340"/>
        <dbReference type="ChEBI" id="CHEBI:33019"/>
        <dbReference type="ChEBI" id="CHEBI:61560"/>
        <dbReference type="ChEBI" id="CHEBI:173112"/>
        <dbReference type="EC" id="2.7.7.7"/>
    </reaction>
</comment>
<evidence type="ECO:0000256" key="2">
    <source>
        <dbReference type="ARBA" id="ARBA00014363"/>
    </source>
</evidence>
<dbReference type="InterPro" id="IPR015199">
    <property type="entry name" value="DNA_pol_III_delta_C"/>
</dbReference>
<dbReference type="EMBL" id="JASAXT010000013">
    <property type="protein sequence ID" value="MDP8148949.1"/>
    <property type="molecule type" value="Genomic_DNA"/>
</dbReference>
<reference evidence="9 10" key="1">
    <citation type="journal article" date="2023" name="Front. Microbiol.">
        <title>Phylogeography and host specificity of Pasteurellaceae pathogenic to sea-farmed fish in the north-east Atlantic.</title>
        <authorList>
            <person name="Gulla S."/>
            <person name="Colquhoun D.J."/>
            <person name="Olsen A.B."/>
            <person name="Spilsberg B."/>
            <person name="Lagesen K."/>
            <person name="Aakesson C.P."/>
            <person name="Strom S."/>
            <person name="Manji F."/>
            <person name="Birkbeck T.H."/>
            <person name="Nilsen H.K."/>
        </authorList>
    </citation>
    <scope>NUCLEOTIDE SEQUENCE [LARGE SCALE GENOMIC DNA]</scope>
    <source>
        <strain evidence="9 10">NVIB3131</strain>
    </source>
</reference>
<dbReference type="PANTHER" id="PTHR11669">
    <property type="entry name" value="REPLICATION FACTOR C / DNA POLYMERASE III GAMMA-TAU SUBUNIT"/>
    <property type="match status" value="1"/>
</dbReference>
<name>A0AAW8CK42_9PAST</name>
<keyword evidence="3 9" id="KW-0808">Transferase</keyword>
<comment type="caution">
    <text evidence="9">The sequence shown here is derived from an EMBL/GenBank/DDBJ whole genome shotgun (WGS) entry which is preliminary data.</text>
</comment>
<dbReference type="Gene3D" id="3.40.50.300">
    <property type="entry name" value="P-loop containing nucleotide triphosphate hydrolases"/>
    <property type="match status" value="1"/>
</dbReference>
<keyword evidence="4 9" id="KW-0548">Nucleotidyltransferase</keyword>
<evidence type="ECO:0000313" key="10">
    <source>
        <dbReference type="Proteomes" id="UP001226020"/>
    </source>
</evidence>
<keyword evidence="5" id="KW-0235">DNA replication</keyword>
<dbReference type="Pfam" id="PF09115">
    <property type="entry name" value="DNApol3-delta_C"/>
    <property type="match status" value="1"/>
</dbReference>
<dbReference type="Gene3D" id="1.20.272.10">
    <property type="match status" value="1"/>
</dbReference>
<dbReference type="InterPro" id="IPR027417">
    <property type="entry name" value="P-loop_NTPase"/>
</dbReference>
<dbReference type="GO" id="GO:0003677">
    <property type="term" value="F:DNA binding"/>
    <property type="evidence" value="ECO:0007669"/>
    <property type="project" value="InterPro"/>
</dbReference>
<dbReference type="GO" id="GO:0009360">
    <property type="term" value="C:DNA polymerase III complex"/>
    <property type="evidence" value="ECO:0007669"/>
    <property type="project" value="InterPro"/>
</dbReference>
<protein>
    <recommendedName>
        <fullName evidence="2">DNA polymerase III subunit delta'</fullName>
        <ecNumber evidence="1">2.7.7.7</ecNumber>
    </recommendedName>
</protein>
<dbReference type="PANTHER" id="PTHR11669:SF8">
    <property type="entry name" value="DNA POLYMERASE III SUBUNIT DELTA"/>
    <property type="match status" value="1"/>
</dbReference>
<gene>
    <name evidence="9" type="ORF">QJU57_07645</name>
</gene>
<dbReference type="GO" id="GO:0006261">
    <property type="term" value="P:DNA-templated DNA replication"/>
    <property type="evidence" value="ECO:0007669"/>
    <property type="project" value="TreeGrafter"/>
</dbReference>
<proteinExistence type="predicted"/>